<accession>A0ABT8KQI6</accession>
<comment type="caution">
    <text evidence="2">The sequence shown here is derived from an EMBL/GenBank/DDBJ whole genome shotgun (WGS) entry which is preliminary data.</text>
</comment>
<evidence type="ECO:0000259" key="1">
    <source>
        <dbReference type="PROSITE" id="PS50042"/>
    </source>
</evidence>
<dbReference type="InterPro" id="IPR000595">
    <property type="entry name" value="cNMP-bd_dom"/>
</dbReference>
<organism evidence="2 3">
    <name type="scientific">Splendidivirga corallicola</name>
    <dbReference type="NCBI Taxonomy" id="3051826"/>
    <lineage>
        <taxon>Bacteria</taxon>
        <taxon>Pseudomonadati</taxon>
        <taxon>Bacteroidota</taxon>
        <taxon>Cytophagia</taxon>
        <taxon>Cytophagales</taxon>
        <taxon>Splendidivirgaceae</taxon>
        <taxon>Splendidivirga</taxon>
    </lineage>
</organism>
<evidence type="ECO:0000313" key="2">
    <source>
        <dbReference type="EMBL" id="MDN5202469.1"/>
    </source>
</evidence>
<sequence>MEEEDFELLRKYFKPKQYFKGDFLVKGDETCDEVLFIAEGYFQVFVLNDIEENTIHIAGNGDFITALSSFISRAPSDEYVQSITDSNGLAINYQDLQTLYDHSKSWERLGRFVMENLFVRKQKRVISFIKDSAELRYEHLLLNTPELLQHIPLRILASYIGVKPETLSRIRAKIS</sequence>
<dbReference type="Proteomes" id="UP001172082">
    <property type="component" value="Unassembled WGS sequence"/>
</dbReference>
<dbReference type="Pfam" id="PF00027">
    <property type="entry name" value="cNMP_binding"/>
    <property type="match status" value="1"/>
</dbReference>
<dbReference type="Gene3D" id="2.60.120.10">
    <property type="entry name" value="Jelly Rolls"/>
    <property type="match status" value="1"/>
</dbReference>
<dbReference type="SUPFAM" id="SSF51206">
    <property type="entry name" value="cAMP-binding domain-like"/>
    <property type="match status" value="1"/>
</dbReference>
<keyword evidence="3" id="KW-1185">Reference proteome</keyword>
<protein>
    <submittedName>
        <fullName evidence="2">Crp/Fnr family transcriptional regulator</fullName>
    </submittedName>
</protein>
<dbReference type="EMBL" id="JAUJEA010000004">
    <property type="protein sequence ID" value="MDN5202469.1"/>
    <property type="molecule type" value="Genomic_DNA"/>
</dbReference>
<name>A0ABT8KQI6_9BACT</name>
<dbReference type="InterPro" id="IPR018490">
    <property type="entry name" value="cNMP-bd_dom_sf"/>
</dbReference>
<reference evidence="2" key="1">
    <citation type="submission" date="2023-06" db="EMBL/GenBank/DDBJ databases">
        <title>Genomic of Parafulvivirga corallium.</title>
        <authorList>
            <person name="Wang G."/>
        </authorList>
    </citation>
    <scope>NUCLEOTIDE SEQUENCE</scope>
    <source>
        <strain evidence="2">BMA10</strain>
    </source>
</reference>
<dbReference type="InterPro" id="IPR014710">
    <property type="entry name" value="RmlC-like_jellyroll"/>
</dbReference>
<gene>
    <name evidence="2" type="ORF">QQ008_13870</name>
</gene>
<dbReference type="RefSeq" id="WP_346752493.1">
    <property type="nucleotide sequence ID" value="NZ_JAUJEA010000004.1"/>
</dbReference>
<dbReference type="PROSITE" id="PS50042">
    <property type="entry name" value="CNMP_BINDING_3"/>
    <property type="match status" value="1"/>
</dbReference>
<proteinExistence type="predicted"/>
<evidence type="ECO:0000313" key="3">
    <source>
        <dbReference type="Proteomes" id="UP001172082"/>
    </source>
</evidence>
<feature type="domain" description="Cyclic nucleotide-binding" evidence="1">
    <location>
        <begin position="1"/>
        <end position="99"/>
    </location>
</feature>